<sequence>MMSMHNVGSAGQALHYFSKDNYYTTEQGLERSQWFGKGAAALGLDGQVDEKEFFELLSGRVAGKQLGRVVRDDNGQPDWVHRPGIDLTFSAPKSVSIAAEVFEDHQVRLAHEEAVKEALEYVEEYAAQARKTVDGETITEETGNIVAALFRHNTSRDLDPDTHTHAVILNATRREDGQWRALTNDELYLQQKVIGAVYTASLARALQKRGYAITAPDKNGNFELVGVTREQIEHFSQRSAARDRWLRANGIDPANATPAEKERAVLATRERKRDVDHAVLSHTWRERAQSVGLDYGAIQAKAHEAREAGTDARVVELSGLDALRFAAAHLGEREIVLNRYDLVKTAIEHAVGRTSPAAILNAYQKLVEGGKIVNLPDGNITTEKMLNTERWTVEQALSQQGMTRPIAPLELVRTRIEQAIAAARTERGDPNFDYTSGQRAAIELALTTEDRVVAVQGLAGVGKTTMVKGTVQIAREQGYVVRGMAATGKAALQLGADGGIEAHTITMFEIHEQRRQEDLKVLREYVPEMNREPELWLVDEASFVSQRQQARLLKMVERADAKIVLLGDKVQLQAIEAGKPFEVLQDEGLTTAIMSQIQRQRNPELQQAVAIAVGTADLAPGEQLTEINLERNVRVFDFLEQAGRVIEIPDGEQLVQNLARRYVERGDRRNETIIITPFNEDRVNINNAIRSQLQARGELDTQESDHTIFRSESEMTRAKQKEAQYYTTDMTVRFGRDYQKILAARGEYMTVVATRPDEGIVVLRKADGSLMEWEPKKYSRVEIYLSEERALAARDVIRFTRGDELVKNGHEATVVSIQGNQAVLRLADGKEIPWDLDAQRHWDHAYAATVHAGQGATREQAILHIPSEKLGRDPDDPRRQSDIAMTVRRIFGDRSFYVGITRAVDDLLVYTTGAETARWAVSQHQDKSSALQTLREHEEAQLANPSLQPQPVNAAPQPRRQQQVLQQTQFDLD</sequence>
<name>A0AAP9Y6D3_BURGL</name>
<dbReference type="CDD" id="cd17933">
    <property type="entry name" value="DEXSc_RecD-like"/>
    <property type="match status" value="1"/>
</dbReference>
<reference evidence="3 4" key="1">
    <citation type="submission" date="2020-12" db="EMBL/GenBank/DDBJ databases">
        <title>FDA dAtabase for Regulatory Grade micrObial Sequences (FDA-ARGOS): Supporting development and validation of Infectious Disease Dx tests.</title>
        <authorList>
            <person name="Minogue T."/>
            <person name="Wolcott M."/>
            <person name="Wasieloski L."/>
            <person name="Aguilar W."/>
            <person name="Moore D."/>
            <person name="Jaissle J."/>
            <person name="Tallon L."/>
            <person name="Sadzewicz L."/>
            <person name="Zhao X."/>
            <person name="Boylan J."/>
            <person name="Ott S."/>
            <person name="Bowen H."/>
            <person name="Vavikolanu K."/>
            <person name="Mehta A."/>
            <person name="Aluvathingal J."/>
            <person name="Nadendla S."/>
            <person name="Yan Y."/>
            <person name="Sichtig H."/>
        </authorList>
    </citation>
    <scope>NUCLEOTIDE SEQUENCE [LARGE SCALE GENOMIC DNA]</scope>
    <source>
        <strain evidence="3 4">FDAARGOS_949</strain>
        <plasmid evidence="3 4">unnamed2</plasmid>
    </source>
</reference>
<dbReference type="Proteomes" id="UP000594892">
    <property type="component" value="Plasmid unnamed2"/>
</dbReference>
<dbReference type="NCBIfam" id="TIGR02686">
    <property type="entry name" value="relax_trwC"/>
    <property type="match status" value="1"/>
</dbReference>
<dbReference type="SUPFAM" id="SSF52540">
    <property type="entry name" value="P-loop containing nucleoside triphosphate hydrolases"/>
    <property type="match status" value="2"/>
</dbReference>
<evidence type="ECO:0000313" key="4">
    <source>
        <dbReference type="Proteomes" id="UP000594892"/>
    </source>
</evidence>
<dbReference type="EMBL" id="CP065603">
    <property type="protein sequence ID" value="QPQ94784.1"/>
    <property type="molecule type" value="Genomic_DNA"/>
</dbReference>
<evidence type="ECO:0000313" key="3">
    <source>
        <dbReference type="EMBL" id="QPQ94784.1"/>
    </source>
</evidence>
<geneLocation type="plasmid" evidence="3 4">
    <name>unnamed2</name>
</geneLocation>
<dbReference type="InterPro" id="IPR014862">
    <property type="entry name" value="TrwC"/>
</dbReference>
<organism evidence="3 4">
    <name type="scientific">Burkholderia glumae</name>
    <name type="common">Pseudomonas glumae</name>
    <dbReference type="NCBI Taxonomy" id="337"/>
    <lineage>
        <taxon>Bacteria</taxon>
        <taxon>Pseudomonadati</taxon>
        <taxon>Pseudomonadota</taxon>
        <taxon>Betaproteobacteria</taxon>
        <taxon>Burkholderiales</taxon>
        <taxon>Burkholderiaceae</taxon>
        <taxon>Burkholderia</taxon>
    </lineage>
</organism>
<keyword evidence="3" id="KW-0614">Plasmid</keyword>
<dbReference type="Gene3D" id="2.30.30.940">
    <property type="match status" value="1"/>
</dbReference>
<dbReference type="InterPro" id="IPR027417">
    <property type="entry name" value="P-loop_NTPase"/>
</dbReference>
<dbReference type="NCBIfam" id="NF041492">
    <property type="entry name" value="MobF"/>
    <property type="match status" value="1"/>
</dbReference>
<dbReference type="Gene3D" id="3.40.50.300">
    <property type="entry name" value="P-loop containing nucleotide triphosphate hydrolases"/>
    <property type="match status" value="2"/>
</dbReference>
<evidence type="ECO:0000256" key="1">
    <source>
        <dbReference type="SAM" id="MobiDB-lite"/>
    </source>
</evidence>
<dbReference type="GeneID" id="45693397"/>
<dbReference type="AlphaFoldDB" id="A0AAP9Y6D3"/>
<dbReference type="Pfam" id="PF13604">
    <property type="entry name" value="AAA_30"/>
    <property type="match status" value="1"/>
</dbReference>
<evidence type="ECO:0000259" key="2">
    <source>
        <dbReference type="Pfam" id="PF08751"/>
    </source>
</evidence>
<feature type="region of interest" description="Disordered" evidence="1">
    <location>
        <begin position="940"/>
        <end position="973"/>
    </location>
</feature>
<dbReference type="Pfam" id="PF08751">
    <property type="entry name" value="TrwC"/>
    <property type="match status" value="1"/>
</dbReference>
<dbReference type="RefSeq" id="WP_017432540.1">
    <property type="nucleotide sequence ID" value="NZ_CP065603.1"/>
</dbReference>
<dbReference type="InterPro" id="IPR014059">
    <property type="entry name" value="TraI/TrwC_relax"/>
</dbReference>
<accession>A0AAP9Y6D3</accession>
<gene>
    <name evidence="3" type="ORF">I6H06_29690</name>
</gene>
<proteinExistence type="predicted"/>
<feature type="compositionally biased region" description="Low complexity" evidence="1">
    <location>
        <begin position="947"/>
        <end position="973"/>
    </location>
</feature>
<feature type="domain" description="TrwC relaxase" evidence="2">
    <location>
        <begin position="10"/>
        <end position="290"/>
    </location>
</feature>
<dbReference type="SUPFAM" id="SSF55464">
    <property type="entry name" value="Origin of replication-binding domain, RBD-like"/>
    <property type="match status" value="1"/>
</dbReference>
<protein>
    <submittedName>
        <fullName evidence="3">Conjugative relaxase</fullName>
    </submittedName>
</protein>